<sequence length="118" mass="13960">MNSDNILKYNNFNESMMVNVPNNDDKNKKSKLDFRKFCSWDEISYKAGMLRFKQMVKVYYSPLGNEVLSIEAQDAFSNVENFPIEKGSKREVVRNMIENDSKYTLVDSHTKKFKNRQR</sequence>
<proteinExistence type="predicted"/>
<name>A0A8D9FRZ1_9VIRU</name>
<protein>
    <submittedName>
        <fullName evidence="1">Uncharacterized protein</fullName>
    </submittedName>
</protein>
<reference evidence="1" key="1">
    <citation type="submission" date="2021-06" db="EMBL/GenBank/DDBJ databases">
        <authorList>
            <person name="Gannon L."/>
            <person name="Redgwell R T."/>
            <person name="Michniewski S."/>
            <person name="Harrison D C."/>
            <person name="Millard A."/>
        </authorList>
    </citation>
    <scope>NUCLEOTIDE SEQUENCE</scope>
</reference>
<organism evidence="1">
    <name type="scientific">uncultured marine phage</name>
    <dbReference type="NCBI Taxonomy" id="707152"/>
    <lineage>
        <taxon>Viruses</taxon>
        <taxon>environmental samples</taxon>
    </lineage>
</organism>
<gene>
    <name evidence="1" type="ORF">SLAVMIC_00944</name>
</gene>
<dbReference type="EMBL" id="OU342829">
    <property type="protein sequence ID" value="CAG7581643.1"/>
    <property type="molecule type" value="Genomic_DNA"/>
</dbReference>
<evidence type="ECO:0000313" key="1">
    <source>
        <dbReference type="EMBL" id="CAG7581643.1"/>
    </source>
</evidence>
<accession>A0A8D9FRZ1</accession>